<dbReference type="Proteomes" id="UP000007730">
    <property type="component" value="Chromosome"/>
</dbReference>
<name>B6JHA2_AFIC5</name>
<dbReference type="OrthoDB" id="7064950at2"/>
<keyword evidence="3" id="KW-1185">Reference proteome</keyword>
<dbReference type="InterPro" id="IPR000157">
    <property type="entry name" value="TIR_dom"/>
</dbReference>
<dbReference type="PROSITE" id="PS50104">
    <property type="entry name" value="TIR"/>
    <property type="match status" value="1"/>
</dbReference>
<proteinExistence type="predicted"/>
<dbReference type="SUPFAM" id="SSF52200">
    <property type="entry name" value="Toll/Interleukin receptor TIR domain"/>
    <property type="match status" value="1"/>
</dbReference>
<dbReference type="PATRIC" id="fig|504832.7.peg.1751"/>
<organism evidence="2 3">
    <name type="scientific">Afipia carboxidovorans (strain ATCC 49405 / DSM 1227 / KCTC 32145 / OM5)</name>
    <name type="common">Oligotropha carboxidovorans</name>
    <dbReference type="NCBI Taxonomy" id="504832"/>
    <lineage>
        <taxon>Bacteria</taxon>
        <taxon>Pseudomonadati</taxon>
        <taxon>Pseudomonadota</taxon>
        <taxon>Alphaproteobacteria</taxon>
        <taxon>Hyphomicrobiales</taxon>
        <taxon>Nitrobacteraceae</taxon>
        <taxon>Afipia</taxon>
    </lineage>
</organism>
<dbReference type="GO" id="GO:0007165">
    <property type="term" value="P:signal transduction"/>
    <property type="evidence" value="ECO:0007669"/>
    <property type="project" value="InterPro"/>
</dbReference>
<gene>
    <name evidence="2" type="ordered locus">OCA5_c16410</name>
</gene>
<evidence type="ECO:0000313" key="2">
    <source>
        <dbReference type="EMBL" id="AEI06355.1"/>
    </source>
</evidence>
<protein>
    <recommendedName>
        <fullName evidence="1">TIR domain-containing protein</fullName>
    </recommendedName>
</protein>
<dbReference type="InterPro" id="IPR035897">
    <property type="entry name" value="Toll_tir_struct_dom_sf"/>
</dbReference>
<feature type="domain" description="TIR" evidence="1">
    <location>
        <begin position="95"/>
        <end position="230"/>
    </location>
</feature>
<evidence type="ECO:0000259" key="1">
    <source>
        <dbReference type="PROSITE" id="PS50104"/>
    </source>
</evidence>
<dbReference type="KEGG" id="ocg:OCA5_c16410"/>
<dbReference type="STRING" id="504832.OCA5_c16410"/>
<reference evidence="2 3" key="1">
    <citation type="journal article" date="2011" name="J. Bacteriol.">
        <title>Complete genome sequences of the chemolithoautotrophic Oligotropha carboxidovorans strains OM4 and OM5.</title>
        <authorList>
            <person name="Volland S."/>
            <person name="Rachinger M."/>
            <person name="Strittmatter A."/>
            <person name="Daniel R."/>
            <person name="Gottschalk G."/>
            <person name="Meyer O."/>
        </authorList>
    </citation>
    <scope>NUCLEOTIDE SEQUENCE [LARGE SCALE GENOMIC DNA]</scope>
    <source>
        <strain evidence="3">ATCC 49405 / DSM 1227 / KCTC 32145 / OM5</strain>
    </source>
</reference>
<dbReference type="HOGENOM" id="CLU_665354_0_0_5"/>
<dbReference type="Pfam" id="PF13676">
    <property type="entry name" value="TIR_2"/>
    <property type="match status" value="1"/>
</dbReference>
<evidence type="ECO:0000313" key="3">
    <source>
        <dbReference type="Proteomes" id="UP000007730"/>
    </source>
</evidence>
<dbReference type="EMBL" id="CP002826">
    <property type="protein sequence ID" value="AEI06355.1"/>
    <property type="molecule type" value="Genomic_DNA"/>
</dbReference>
<sequence>MIKFKVGGRSVRPENIAGALMQSVVEEVANAMRERLEAVRLPATGEFPTVVVHGDRLDNLSFSVEGSPELLALVKQRFAAEELENMTFASTVGSTSPRAFLSYAREDRQLAEQVAAALQANGIDTWWAGWCIGAGDSLRQKIDEGLADCTHFLVLLTPASITKPWVNQEMDAGLVRKLNENTRFIAVRSGLAASALPPLLAGMLSPSIDDFDADVRQLVNDIHGILRKPPLGAPPLSVPAIETGYSPAATAVAKVFVEASETAMFGDPQLTVQELATQTALSEDDVRDALHELQAYFTVSFDRALPKDELFVAFDKHFTTSDPAADALTLARDIVNDESFPGNTAEIGERYGWTPRRLNPAVAYLINRNLVMDSKALGTHPWITAWVQKKTDATRRFVKSRS</sequence>
<dbReference type="Gene3D" id="3.40.50.10140">
    <property type="entry name" value="Toll/interleukin-1 receptor homology (TIR) domain"/>
    <property type="match status" value="1"/>
</dbReference>
<dbReference type="eggNOG" id="COG4916">
    <property type="taxonomic scope" value="Bacteria"/>
</dbReference>
<dbReference type="RefSeq" id="WP_012563545.1">
    <property type="nucleotide sequence ID" value="NC_011386.1"/>
</dbReference>
<dbReference type="AlphaFoldDB" id="B6JHA2"/>
<accession>B6JHA2</accession>
<dbReference type="KEGG" id="oca:OCAR_6406"/>